<dbReference type="EMBL" id="KI925464">
    <property type="protein sequence ID" value="ETW76887.1"/>
    <property type="molecule type" value="Genomic_DNA"/>
</dbReference>
<sequence>MASPSHVHTINETKVNSPNSPLDPRKLLQSLANNDLAFSILPMCVIPQRALFEAKIENCAIHPEMRTSAGRSHECL</sequence>
<dbReference type="GeneID" id="20668540"/>
<accession>W4JTK3</accession>
<reference evidence="2 3" key="1">
    <citation type="journal article" date="2012" name="New Phytol.">
        <title>Insight into trade-off between wood decay and parasitism from the genome of a fungal forest pathogen.</title>
        <authorList>
            <person name="Olson A."/>
            <person name="Aerts A."/>
            <person name="Asiegbu F."/>
            <person name="Belbahri L."/>
            <person name="Bouzid O."/>
            <person name="Broberg A."/>
            <person name="Canback B."/>
            <person name="Coutinho P.M."/>
            <person name="Cullen D."/>
            <person name="Dalman K."/>
            <person name="Deflorio G."/>
            <person name="van Diepen L.T."/>
            <person name="Dunand C."/>
            <person name="Duplessis S."/>
            <person name="Durling M."/>
            <person name="Gonthier P."/>
            <person name="Grimwood J."/>
            <person name="Fossdal C.G."/>
            <person name="Hansson D."/>
            <person name="Henrissat B."/>
            <person name="Hietala A."/>
            <person name="Himmelstrand K."/>
            <person name="Hoffmeister D."/>
            <person name="Hogberg N."/>
            <person name="James T.Y."/>
            <person name="Karlsson M."/>
            <person name="Kohler A."/>
            <person name="Kues U."/>
            <person name="Lee Y.H."/>
            <person name="Lin Y.C."/>
            <person name="Lind M."/>
            <person name="Lindquist E."/>
            <person name="Lombard V."/>
            <person name="Lucas S."/>
            <person name="Lunden K."/>
            <person name="Morin E."/>
            <person name="Murat C."/>
            <person name="Park J."/>
            <person name="Raffaello T."/>
            <person name="Rouze P."/>
            <person name="Salamov A."/>
            <person name="Schmutz J."/>
            <person name="Solheim H."/>
            <person name="Stahlberg J."/>
            <person name="Velez H."/>
            <person name="de Vries R.P."/>
            <person name="Wiebenga A."/>
            <person name="Woodward S."/>
            <person name="Yakovlev I."/>
            <person name="Garbelotto M."/>
            <person name="Martin F."/>
            <person name="Grigoriev I.V."/>
            <person name="Stenlid J."/>
        </authorList>
    </citation>
    <scope>NUCLEOTIDE SEQUENCE [LARGE SCALE GENOMIC DNA]</scope>
    <source>
        <strain evidence="2 3">TC 32-1</strain>
    </source>
</reference>
<protein>
    <submittedName>
        <fullName evidence="2">Uncharacterized protein</fullName>
    </submittedName>
</protein>
<feature type="region of interest" description="Disordered" evidence="1">
    <location>
        <begin position="1"/>
        <end position="23"/>
    </location>
</feature>
<proteinExistence type="predicted"/>
<dbReference type="Proteomes" id="UP000030671">
    <property type="component" value="Unassembled WGS sequence"/>
</dbReference>
<dbReference type="HOGENOM" id="CLU_2654798_0_0_1"/>
<evidence type="ECO:0000313" key="2">
    <source>
        <dbReference type="EMBL" id="ETW76887.1"/>
    </source>
</evidence>
<keyword evidence="3" id="KW-1185">Reference proteome</keyword>
<organism evidence="2 3">
    <name type="scientific">Heterobasidion irregulare (strain TC 32-1)</name>
    <dbReference type="NCBI Taxonomy" id="747525"/>
    <lineage>
        <taxon>Eukaryota</taxon>
        <taxon>Fungi</taxon>
        <taxon>Dikarya</taxon>
        <taxon>Basidiomycota</taxon>
        <taxon>Agaricomycotina</taxon>
        <taxon>Agaricomycetes</taxon>
        <taxon>Russulales</taxon>
        <taxon>Bondarzewiaceae</taxon>
        <taxon>Heterobasidion</taxon>
        <taxon>Heterobasidion annosum species complex</taxon>
    </lineage>
</organism>
<dbReference type="AlphaFoldDB" id="W4JTK3"/>
<feature type="compositionally biased region" description="Polar residues" evidence="1">
    <location>
        <begin position="1"/>
        <end position="20"/>
    </location>
</feature>
<name>W4JTK3_HETIT</name>
<dbReference type="InParanoid" id="W4JTK3"/>
<evidence type="ECO:0000313" key="3">
    <source>
        <dbReference type="Proteomes" id="UP000030671"/>
    </source>
</evidence>
<dbReference type="RefSeq" id="XP_009551752.1">
    <property type="nucleotide sequence ID" value="XM_009553457.1"/>
</dbReference>
<dbReference type="KEGG" id="hir:HETIRDRAFT_174928"/>
<gene>
    <name evidence="2" type="ORF">HETIRDRAFT_174928</name>
</gene>
<evidence type="ECO:0000256" key="1">
    <source>
        <dbReference type="SAM" id="MobiDB-lite"/>
    </source>
</evidence>